<dbReference type="Gene3D" id="3.40.50.300">
    <property type="entry name" value="P-loop containing nucleotide triphosphate hydrolases"/>
    <property type="match status" value="2"/>
</dbReference>
<gene>
    <name evidence="8" type="ORF">QQZ08_002962</name>
</gene>
<evidence type="ECO:0000313" key="9">
    <source>
        <dbReference type="Proteomes" id="UP001498421"/>
    </source>
</evidence>
<dbReference type="Pfam" id="PF00664">
    <property type="entry name" value="ABC_membrane"/>
    <property type="match status" value="1"/>
</dbReference>
<dbReference type="InterPro" id="IPR003439">
    <property type="entry name" value="ABC_transporter-like_ATP-bd"/>
</dbReference>
<evidence type="ECO:0000256" key="4">
    <source>
        <dbReference type="ARBA" id="ARBA00023136"/>
    </source>
</evidence>
<dbReference type="PANTHER" id="PTHR24221">
    <property type="entry name" value="ATP-BINDING CASSETTE SUB-FAMILY B"/>
    <property type="match status" value="1"/>
</dbReference>
<dbReference type="InterPro" id="IPR011527">
    <property type="entry name" value="ABC1_TM_dom"/>
</dbReference>
<dbReference type="SUPFAM" id="SSF52540">
    <property type="entry name" value="P-loop containing nucleoside triphosphate hydrolases"/>
    <property type="match status" value="2"/>
</dbReference>
<evidence type="ECO:0000256" key="2">
    <source>
        <dbReference type="ARBA" id="ARBA00022692"/>
    </source>
</evidence>
<dbReference type="InterPro" id="IPR027417">
    <property type="entry name" value="P-loop_NTPase"/>
</dbReference>
<dbReference type="InterPro" id="IPR036640">
    <property type="entry name" value="ABC1_TM_sf"/>
</dbReference>
<organism evidence="8 9">
    <name type="scientific">Neonectria magnoliae</name>
    <dbReference type="NCBI Taxonomy" id="2732573"/>
    <lineage>
        <taxon>Eukaryota</taxon>
        <taxon>Fungi</taxon>
        <taxon>Dikarya</taxon>
        <taxon>Ascomycota</taxon>
        <taxon>Pezizomycotina</taxon>
        <taxon>Sordariomycetes</taxon>
        <taxon>Hypocreomycetidae</taxon>
        <taxon>Hypocreales</taxon>
        <taxon>Nectriaceae</taxon>
        <taxon>Neonectria</taxon>
    </lineage>
</organism>
<feature type="domain" description="ABC transporter" evidence="6">
    <location>
        <begin position="2"/>
        <end position="169"/>
    </location>
</feature>
<reference evidence="8 9" key="1">
    <citation type="journal article" date="2025" name="Microbiol. Resour. Announc.">
        <title>Draft genome sequences for Neonectria magnoliae and Neonectria punicea, canker pathogens of Liriodendron tulipifera and Acer saccharum in West Virginia.</title>
        <authorList>
            <person name="Petronek H.M."/>
            <person name="Kasson M.T."/>
            <person name="Metheny A.M."/>
            <person name="Stauder C.M."/>
            <person name="Lovett B."/>
            <person name="Lynch S.C."/>
            <person name="Garnas J.R."/>
            <person name="Kasson L.R."/>
            <person name="Stajich J.E."/>
        </authorList>
    </citation>
    <scope>NUCLEOTIDE SEQUENCE [LARGE SCALE GENOMIC DNA]</scope>
    <source>
        <strain evidence="8 9">NRRL 64651</strain>
    </source>
</reference>
<feature type="transmembrane region" description="Helical" evidence="5">
    <location>
        <begin position="360"/>
        <end position="380"/>
    </location>
</feature>
<feature type="domain" description="ABC transmembrane type-1" evidence="7">
    <location>
        <begin position="241"/>
        <end position="514"/>
    </location>
</feature>
<evidence type="ECO:0000259" key="6">
    <source>
        <dbReference type="PROSITE" id="PS50893"/>
    </source>
</evidence>
<evidence type="ECO:0000256" key="3">
    <source>
        <dbReference type="ARBA" id="ARBA00022989"/>
    </source>
</evidence>
<keyword evidence="4 5" id="KW-0472">Membrane</keyword>
<feature type="transmembrane region" description="Helical" evidence="5">
    <location>
        <begin position="236"/>
        <end position="261"/>
    </location>
</feature>
<keyword evidence="3 5" id="KW-1133">Transmembrane helix</keyword>
<dbReference type="Gene3D" id="1.20.1560.10">
    <property type="entry name" value="ABC transporter type 1, transmembrane domain"/>
    <property type="match status" value="1"/>
</dbReference>
<keyword evidence="9" id="KW-1185">Reference proteome</keyword>
<evidence type="ECO:0000256" key="5">
    <source>
        <dbReference type="SAM" id="Phobius"/>
    </source>
</evidence>
<dbReference type="PROSITE" id="PS50893">
    <property type="entry name" value="ABC_TRANSPORTER_2"/>
    <property type="match status" value="1"/>
</dbReference>
<dbReference type="PROSITE" id="PS50929">
    <property type="entry name" value="ABC_TM1F"/>
    <property type="match status" value="1"/>
</dbReference>
<dbReference type="EMBL" id="JAZAVK010000019">
    <property type="protein sequence ID" value="KAK7430443.1"/>
    <property type="molecule type" value="Genomic_DNA"/>
</dbReference>
<dbReference type="SUPFAM" id="SSF90123">
    <property type="entry name" value="ABC transporter transmembrane region"/>
    <property type="match status" value="1"/>
</dbReference>
<evidence type="ECO:0000313" key="8">
    <source>
        <dbReference type="EMBL" id="KAK7430443.1"/>
    </source>
</evidence>
<evidence type="ECO:0000256" key="1">
    <source>
        <dbReference type="ARBA" id="ARBA00004141"/>
    </source>
</evidence>
<dbReference type="Pfam" id="PF00005">
    <property type="entry name" value="ABC_tran"/>
    <property type="match status" value="1"/>
</dbReference>
<comment type="caution">
    <text evidence="8">The sequence shown here is derived from an EMBL/GenBank/DDBJ whole genome shotgun (WGS) entry which is preliminary data.</text>
</comment>
<accession>A0ABR1IC74</accession>
<dbReference type="PANTHER" id="PTHR24221:SF503">
    <property type="entry name" value="MITOCHONDRIAL POTASSIUM CHANNEL ATP-BINDING SUBUNIT"/>
    <property type="match status" value="1"/>
</dbReference>
<evidence type="ECO:0008006" key="10">
    <source>
        <dbReference type="Google" id="ProtNLM"/>
    </source>
</evidence>
<evidence type="ECO:0000259" key="7">
    <source>
        <dbReference type="PROSITE" id="PS50929"/>
    </source>
</evidence>
<dbReference type="Proteomes" id="UP001498421">
    <property type="component" value="Unassembled WGS sequence"/>
</dbReference>
<dbReference type="InterPro" id="IPR039421">
    <property type="entry name" value="Type_1_exporter"/>
</dbReference>
<dbReference type="CDD" id="cd18578">
    <property type="entry name" value="ABC_6TM_Pgp_ABCB1_D2_like"/>
    <property type="match status" value="1"/>
</dbReference>
<name>A0ABR1IC74_9HYPO</name>
<protein>
    <recommendedName>
        <fullName evidence="10">ABC transporter</fullName>
    </recommendedName>
</protein>
<comment type="subcellular location">
    <subcellularLocation>
        <location evidence="1">Membrane</location>
        <topology evidence="1">Multi-pass membrane protein</topology>
    </subcellularLocation>
</comment>
<proteinExistence type="predicted"/>
<sequence length="623" mass="69191">MAQDKHSEPVLFSGTVFQNVSYGLAGIPQADLPEDEKHKFVEEACKAAYAYEFIEKLPKGFETEIGQRGAMLSCGQKQRLAIARSIISNLRVLLLDEATSALDANSEHIVQRALNNVALGRTTVVIAHRFSTIRHADNIFVMHKGRILEQGTHTDLMELGGAYSRLVQAQDVGRERIQEVELEQTTIVEADVENMKSTDTSAADWQVSETQTLKSETIIYNLLWSFVIIIREQRTLWILVAVLAAAATLGGGSNPALAVLFSRILDTFALVGDEMLSRGSFYPLMFFVMALANLAVYVVLGWTSTIISQQVMNFYRHDIFNNIMHQEMTFFDDPDNMTGALVSRLGTEPAALQDLLSSNIALIPTIIVNLVSSCILPIAYGWKLGLVLTLGTLPSLVASGYVRIRLEFKFDDAAASRFANSAGITSEAIMAIHTVASLALEHQTLAQYEDSLRTIARTSVTSLMSSMFWYSLSQSMSFLAMSLGFWYGGRLISFGEYTPQQFYTAFIAVIFAASRKRPRAANYVFNLRKQVPADMKDDNHPGDDTAETKDNQGAAALDIEDLKFAYPRRPGITVLRGVSLSIQPGQFVAFVGPSGRDKTTVLNLLEEILRADEWYHLPQWRRH</sequence>
<keyword evidence="2 5" id="KW-0812">Transmembrane</keyword>
<feature type="transmembrane region" description="Helical" evidence="5">
    <location>
        <begin position="281"/>
        <end position="302"/>
    </location>
</feature>